<name>A0A644T8V3_9ZZZZ</name>
<dbReference type="InterPro" id="IPR036416">
    <property type="entry name" value="Pept_tRNA_hydro_sf"/>
</dbReference>
<dbReference type="Pfam" id="PF01195">
    <property type="entry name" value="Pept_tRNA_hydro"/>
    <property type="match status" value="1"/>
</dbReference>
<protein>
    <recommendedName>
        <fullName evidence="1">peptidyl-tRNA hydrolase</fullName>
        <ecNumber evidence="1">3.1.1.29</ecNumber>
    </recommendedName>
</protein>
<proteinExistence type="inferred from homology"/>
<dbReference type="InterPro" id="IPR001328">
    <property type="entry name" value="Pept_tRNA_hydro"/>
</dbReference>
<evidence type="ECO:0000256" key="5">
    <source>
        <dbReference type="ARBA" id="ARBA00038063"/>
    </source>
</evidence>
<accession>A0A644T8V3</accession>
<dbReference type="Gene3D" id="3.40.50.1470">
    <property type="entry name" value="Peptidyl-tRNA hydrolase"/>
    <property type="match status" value="1"/>
</dbReference>
<organism evidence="6">
    <name type="scientific">bioreactor metagenome</name>
    <dbReference type="NCBI Taxonomy" id="1076179"/>
    <lineage>
        <taxon>unclassified sequences</taxon>
        <taxon>metagenomes</taxon>
        <taxon>ecological metagenomes</taxon>
    </lineage>
</organism>
<dbReference type="PANTHER" id="PTHR17224:SF1">
    <property type="entry name" value="PEPTIDYL-TRNA HYDROLASE"/>
    <property type="match status" value="1"/>
</dbReference>
<dbReference type="SUPFAM" id="SSF53178">
    <property type="entry name" value="Peptidyl-tRNA hydrolase-like"/>
    <property type="match status" value="1"/>
</dbReference>
<keyword evidence="3 6" id="KW-0378">Hydrolase</keyword>
<keyword evidence="4" id="KW-0694">RNA-binding</keyword>
<dbReference type="PROSITE" id="PS01196">
    <property type="entry name" value="PEPT_TRNA_HYDROL_2"/>
    <property type="match status" value="1"/>
</dbReference>
<comment type="caution">
    <text evidence="6">The sequence shown here is derived from an EMBL/GenBank/DDBJ whole genome shotgun (WGS) entry which is preliminary data.</text>
</comment>
<dbReference type="InterPro" id="IPR018171">
    <property type="entry name" value="Pept_tRNA_hydro_CS"/>
</dbReference>
<evidence type="ECO:0000256" key="1">
    <source>
        <dbReference type="ARBA" id="ARBA00013260"/>
    </source>
</evidence>
<keyword evidence="2" id="KW-0820">tRNA-binding</keyword>
<dbReference type="GO" id="GO:0000049">
    <property type="term" value="F:tRNA binding"/>
    <property type="evidence" value="ECO:0007669"/>
    <property type="project" value="UniProtKB-KW"/>
</dbReference>
<dbReference type="AlphaFoldDB" id="A0A644T8V3"/>
<dbReference type="GO" id="GO:0004045">
    <property type="term" value="F:peptidyl-tRNA hydrolase activity"/>
    <property type="evidence" value="ECO:0007669"/>
    <property type="project" value="UniProtKB-EC"/>
</dbReference>
<dbReference type="NCBIfam" id="TIGR00447">
    <property type="entry name" value="pth"/>
    <property type="match status" value="1"/>
</dbReference>
<evidence type="ECO:0000256" key="4">
    <source>
        <dbReference type="ARBA" id="ARBA00022884"/>
    </source>
</evidence>
<evidence type="ECO:0000313" key="6">
    <source>
        <dbReference type="EMBL" id="MPL62331.1"/>
    </source>
</evidence>
<comment type="similarity">
    <text evidence="5">Belongs to the PTH family.</text>
</comment>
<evidence type="ECO:0000256" key="3">
    <source>
        <dbReference type="ARBA" id="ARBA00022801"/>
    </source>
</evidence>
<reference evidence="6" key="1">
    <citation type="submission" date="2019-08" db="EMBL/GenBank/DDBJ databases">
        <authorList>
            <person name="Kucharzyk K."/>
            <person name="Murdoch R.W."/>
            <person name="Higgins S."/>
            <person name="Loffler F."/>
        </authorList>
    </citation>
    <scope>NUCLEOTIDE SEQUENCE</scope>
</reference>
<dbReference type="EMBL" id="VSSQ01000017">
    <property type="protein sequence ID" value="MPL62331.1"/>
    <property type="molecule type" value="Genomic_DNA"/>
</dbReference>
<dbReference type="PANTHER" id="PTHR17224">
    <property type="entry name" value="PEPTIDYL-TRNA HYDROLASE"/>
    <property type="match status" value="1"/>
</dbReference>
<evidence type="ECO:0000256" key="2">
    <source>
        <dbReference type="ARBA" id="ARBA00022555"/>
    </source>
</evidence>
<dbReference type="EC" id="3.1.1.29" evidence="1"/>
<sequence length="185" mass="21201">MTESNSNKIKYLIFPLGNPGEKYSKTRHNAGRILLSFLKKEESFKKILEENDIEIFIPDGYMNESGKYLKKYIKNKNYKTENIIVLYDDKDLEIGDIRLAKDRGDGGHNGLKNIIENLGTKDFSRIRIGIAPKGTGKNSLIPPHGDIVQKYVLAKMPKEEIEILASKKVLERAIFFLEEIIKDKK</sequence>
<gene>
    <name evidence="6" type="primary">pth_3</name>
    <name evidence="6" type="ORF">SDC9_07945</name>
</gene>